<dbReference type="GO" id="GO:0008146">
    <property type="term" value="F:sulfotransferase activity"/>
    <property type="evidence" value="ECO:0007669"/>
    <property type="project" value="InterPro"/>
</dbReference>
<dbReference type="InterPro" id="IPR027417">
    <property type="entry name" value="P-loop_NTPase"/>
</dbReference>
<dbReference type="PATRIC" id="fig|631454.5.peg.2760"/>
<sequence length="352" mass="39638">MTSTPPFDDPMWQDAAAAARELDIGPIAVPPEFRRVLAKSVGYGQPSEGLLLNKGKMHEVSVARLEGQLDRHAVFANEVFVLFADRDTGTRAEDLHVEPVRQYLQDLHAHRFRGRQTVFLHIPKTAGTSLRNALEPRFVRPLYVVTKQWFERATDHFDAHDLVGGHVDLATVRKARLEDPTIFTLIRDPFQRLVSLVGHARRPEMTPQQLGPKMQMFRTTPLREVLRSEEGIYELFAQADILCGSRKPARAQVRDVCESIHVGLVEQLPLFLARHGHSLRLDGTELGRHNRTASRSLLVPQEEIDAAASEHAAMIAESRIFYRQVQDLVATPPPGRLLTTLTSAVKGVFVRR</sequence>
<dbReference type="Pfam" id="PF03567">
    <property type="entry name" value="Sulfotransfer_2"/>
    <property type="match status" value="1"/>
</dbReference>
<dbReference type="InterPro" id="IPR005331">
    <property type="entry name" value="Sulfotransferase"/>
</dbReference>
<accession>V4RKR4</accession>
<proteinExistence type="predicted"/>
<evidence type="ECO:0000313" key="1">
    <source>
        <dbReference type="EMBL" id="ESR23850.1"/>
    </source>
</evidence>
<gene>
    <name evidence="1" type="ORF">N177_2795</name>
</gene>
<reference evidence="1 2" key="1">
    <citation type="journal article" date="2014" name="Genome Announc.">
        <title>Draft Genome Sequence of Lutibaculum baratangense Strain AMV1T, Isolated from a Mud Volcano in Andamans, India.</title>
        <authorList>
            <person name="Singh A."/>
            <person name="Sreenivas A."/>
            <person name="Sathyanarayana Reddy G."/>
            <person name="Pinnaka A.K."/>
            <person name="Shivaji S."/>
        </authorList>
    </citation>
    <scope>NUCLEOTIDE SEQUENCE [LARGE SCALE GENOMIC DNA]</scope>
    <source>
        <strain evidence="1 2">AMV1</strain>
    </source>
</reference>
<dbReference type="GO" id="GO:0016020">
    <property type="term" value="C:membrane"/>
    <property type="evidence" value="ECO:0007669"/>
    <property type="project" value="InterPro"/>
</dbReference>
<dbReference type="SUPFAM" id="SSF52540">
    <property type="entry name" value="P-loop containing nucleoside triphosphate hydrolases"/>
    <property type="match status" value="1"/>
</dbReference>
<comment type="caution">
    <text evidence="1">The sequence shown here is derived from an EMBL/GenBank/DDBJ whole genome shotgun (WGS) entry which is preliminary data.</text>
</comment>
<dbReference type="Gene3D" id="3.40.50.300">
    <property type="entry name" value="P-loop containing nucleotide triphosphate hydrolases"/>
    <property type="match status" value="1"/>
</dbReference>
<name>V4RKR4_9HYPH</name>
<dbReference type="AlphaFoldDB" id="V4RKR4"/>
<protein>
    <recommendedName>
        <fullName evidence="3">Sulfotransferase family protein</fullName>
    </recommendedName>
</protein>
<dbReference type="RefSeq" id="WP_023432920.1">
    <property type="nucleotide sequence ID" value="NZ_AWXZ01000037.1"/>
</dbReference>
<evidence type="ECO:0000313" key="2">
    <source>
        <dbReference type="Proteomes" id="UP000017819"/>
    </source>
</evidence>
<organism evidence="1 2">
    <name type="scientific">Lutibaculum baratangense AMV1</name>
    <dbReference type="NCBI Taxonomy" id="631454"/>
    <lineage>
        <taxon>Bacteria</taxon>
        <taxon>Pseudomonadati</taxon>
        <taxon>Pseudomonadota</taxon>
        <taxon>Alphaproteobacteria</taxon>
        <taxon>Hyphomicrobiales</taxon>
        <taxon>Tepidamorphaceae</taxon>
        <taxon>Lutibaculum</taxon>
    </lineage>
</organism>
<dbReference type="EMBL" id="AWXZ01000037">
    <property type="protein sequence ID" value="ESR23850.1"/>
    <property type="molecule type" value="Genomic_DNA"/>
</dbReference>
<dbReference type="STRING" id="631454.N177_2795"/>
<dbReference type="Proteomes" id="UP000017819">
    <property type="component" value="Unassembled WGS sequence"/>
</dbReference>
<dbReference type="OrthoDB" id="9783791at2"/>
<keyword evidence="2" id="KW-1185">Reference proteome</keyword>
<dbReference type="eggNOG" id="ENOG502ZUH8">
    <property type="taxonomic scope" value="Bacteria"/>
</dbReference>
<evidence type="ECO:0008006" key="3">
    <source>
        <dbReference type="Google" id="ProtNLM"/>
    </source>
</evidence>